<reference evidence="2" key="2">
    <citation type="journal article" date="2021" name="PeerJ">
        <title>Extensive microbial diversity within the chicken gut microbiome revealed by metagenomics and culture.</title>
        <authorList>
            <person name="Gilroy R."/>
            <person name="Ravi A."/>
            <person name="Getino M."/>
            <person name="Pursley I."/>
            <person name="Horton D.L."/>
            <person name="Alikhan N.F."/>
            <person name="Baker D."/>
            <person name="Gharbi K."/>
            <person name="Hall N."/>
            <person name="Watson M."/>
            <person name="Adriaenssens E.M."/>
            <person name="Foster-Nyarko E."/>
            <person name="Jarju S."/>
            <person name="Secka A."/>
            <person name="Antonio M."/>
            <person name="Oren A."/>
            <person name="Chaudhuri R.R."/>
            <person name="La Ragione R."/>
            <person name="Hildebrand F."/>
            <person name="Pallen M.J."/>
        </authorList>
    </citation>
    <scope>NUCLEOTIDE SEQUENCE</scope>
    <source>
        <strain evidence="2">D3-1215</strain>
    </source>
</reference>
<comment type="caution">
    <text evidence="2">The sequence shown here is derived from an EMBL/GenBank/DDBJ whole genome shotgun (WGS) entry which is preliminary data.</text>
</comment>
<proteinExistence type="predicted"/>
<keyword evidence="1" id="KW-0472">Membrane</keyword>
<keyword evidence="1" id="KW-0812">Transmembrane</keyword>
<reference evidence="2" key="1">
    <citation type="submission" date="2020-10" db="EMBL/GenBank/DDBJ databases">
        <authorList>
            <person name="Gilroy R."/>
        </authorList>
    </citation>
    <scope>NUCLEOTIDE SEQUENCE</scope>
    <source>
        <strain evidence="2">D3-1215</strain>
    </source>
</reference>
<gene>
    <name evidence="2" type="ORF">IAC32_01495</name>
</gene>
<accession>A0A9D9EGF1</accession>
<dbReference type="EMBL" id="JADIMR010000021">
    <property type="protein sequence ID" value="MBO8446410.1"/>
    <property type="molecule type" value="Genomic_DNA"/>
</dbReference>
<organism evidence="2 3">
    <name type="scientific">Candidatus Enterocola intestinipullorum</name>
    <dbReference type="NCBI Taxonomy" id="2840783"/>
    <lineage>
        <taxon>Bacteria</taxon>
        <taxon>Pseudomonadati</taxon>
        <taxon>Bacteroidota</taxon>
        <taxon>Bacteroidia</taxon>
        <taxon>Bacteroidales</taxon>
        <taxon>Candidatus Enterocola</taxon>
    </lineage>
</organism>
<feature type="transmembrane region" description="Helical" evidence="1">
    <location>
        <begin position="47"/>
        <end position="67"/>
    </location>
</feature>
<evidence type="ECO:0000313" key="3">
    <source>
        <dbReference type="Proteomes" id="UP000823637"/>
    </source>
</evidence>
<dbReference type="AlphaFoldDB" id="A0A9D9EGF1"/>
<evidence type="ECO:0000313" key="2">
    <source>
        <dbReference type="EMBL" id="MBO8446410.1"/>
    </source>
</evidence>
<dbReference type="Proteomes" id="UP000823637">
    <property type="component" value="Unassembled WGS sequence"/>
</dbReference>
<sequence length="94" mass="11155">MTRKRFDSFLLGLLFCLLMPLLIFVVSWQALTHSGYAEVVHWLRQPVFVQYVIFASLPGMLLLFWAYHTERWQVCRGGVLGLTPYLMMLFYLFF</sequence>
<protein>
    <submittedName>
        <fullName evidence="2">Uncharacterized protein</fullName>
    </submittedName>
</protein>
<evidence type="ECO:0000256" key="1">
    <source>
        <dbReference type="SAM" id="Phobius"/>
    </source>
</evidence>
<feature type="transmembrane region" description="Helical" evidence="1">
    <location>
        <begin position="74"/>
        <end position="93"/>
    </location>
</feature>
<name>A0A9D9EGF1_9BACT</name>
<keyword evidence="1" id="KW-1133">Transmembrane helix</keyword>